<reference evidence="2" key="1">
    <citation type="submission" date="2025-08" db="UniProtKB">
        <authorList>
            <consortium name="Ensembl"/>
        </authorList>
    </citation>
    <scope>IDENTIFICATION</scope>
</reference>
<name>A0A8C5TAI8_9PASS</name>
<sequence>MPYRQVQGEGWETEAGLPFKDFSLCTGFVACRGVCQFFLSLAVSYGWLAAARSFSLQNLRITSGSPAWTFSNLFFSSSGQPPGERWSAGHPAGSRRSGPSLLIVNISVAGVFIAPFFGCYPIKQVVWLL</sequence>
<dbReference type="Proteomes" id="UP000694560">
    <property type="component" value="Unplaced"/>
</dbReference>
<accession>A0A8C5TAI8</accession>
<reference evidence="2" key="2">
    <citation type="submission" date="2025-09" db="UniProtKB">
        <authorList>
            <consortium name="Ensembl"/>
        </authorList>
    </citation>
    <scope>IDENTIFICATION</scope>
</reference>
<feature type="transmembrane region" description="Helical" evidence="1">
    <location>
        <begin position="27"/>
        <end position="50"/>
    </location>
</feature>
<evidence type="ECO:0000256" key="1">
    <source>
        <dbReference type="SAM" id="Phobius"/>
    </source>
</evidence>
<evidence type="ECO:0000313" key="3">
    <source>
        <dbReference type="Proteomes" id="UP000694560"/>
    </source>
</evidence>
<evidence type="ECO:0000313" key="2">
    <source>
        <dbReference type="Ensembl" id="ENSMCSP00000004935.1"/>
    </source>
</evidence>
<feature type="transmembrane region" description="Helical" evidence="1">
    <location>
        <begin position="101"/>
        <end position="123"/>
    </location>
</feature>
<keyword evidence="3" id="KW-1185">Reference proteome</keyword>
<keyword evidence="1" id="KW-0812">Transmembrane</keyword>
<protein>
    <submittedName>
        <fullName evidence="2">Uncharacterized protein</fullName>
    </submittedName>
</protein>
<keyword evidence="1" id="KW-1133">Transmembrane helix</keyword>
<proteinExistence type="predicted"/>
<dbReference type="Ensembl" id="ENSMCST00000005048.1">
    <property type="protein sequence ID" value="ENSMCSP00000004935.1"/>
    <property type="gene ID" value="ENSMCSG00000003597.1"/>
</dbReference>
<keyword evidence="1" id="KW-0472">Membrane</keyword>
<dbReference type="AlphaFoldDB" id="A0A8C5TAI8"/>
<organism evidence="2 3">
    <name type="scientific">Malurus cyaneus samueli</name>
    <dbReference type="NCBI Taxonomy" id="2593467"/>
    <lineage>
        <taxon>Eukaryota</taxon>
        <taxon>Metazoa</taxon>
        <taxon>Chordata</taxon>
        <taxon>Craniata</taxon>
        <taxon>Vertebrata</taxon>
        <taxon>Euteleostomi</taxon>
        <taxon>Archelosauria</taxon>
        <taxon>Archosauria</taxon>
        <taxon>Dinosauria</taxon>
        <taxon>Saurischia</taxon>
        <taxon>Theropoda</taxon>
        <taxon>Coelurosauria</taxon>
        <taxon>Aves</taxon>
        <taxon>Neognathae</taxon>
        <taxon>Neoaves</taxon>
        <taxon>Telluraves</taxon>
        <taxon>Australaves</taxon>
        <taxon>Passeriformes</taxon>
        <taxon>Meliphagoidea</taxon>
        <taxon>Maluridae</taxon>
        <taxon>Malurus</taxon>
    </lineage>
</organism>